<keyword evidence="1" id="KW-1133">Transmembrane helix</keyword>
<dbReference type="Proteomes" id="UP000594454">
    <property type="component" value="Chromosome 2"/>
</dbReference>
<dbReference type="EMBL" id="LR899010">
    <property type="protein sequence ID" value="CAD7081426.1"/>
    <property type="molecule type" value="Genomic_DNA"/>
</dbReference>
<dbReference type="InParanoid" id="A0A7R8YQ36"/>
<sequence>MVNTNDLNSIKENSFPILHIFSWLQKRVCTEDHGGSILDGGAEQRGALDTDSRSNQKRRAVVILIGAPGTALFVLAVDVAEEQHKAEKNAQSKVATDKDMLECYSQGDAGMRNMESAITITDLLWRIT</sequence>
<dbReference type="AlphaFoldDB" id="A0A7R8YQ36"/>
<organism evidence="2 3">
    <name type="scientific">Hermetia illucens</name>
    <name type="common">Black soldier fly</name>
    <dbReference type="NCBI Taxonomy" id="343691"/>
    <lineage>
        <taxon>Eukaryota</taxon>
        <taxon>Metazoa</taxon>
        <taxon>Ecdysozoa</taxon>
        <taxon>Arthropoda</taxon>
        <taxon>Hexapoda</taxon>
        <taxon>Insecta</taxon>
        <taxon>Pterygota</taxon>
        <taxon>Neoptera</taxon>
        <taxon>Endopterygota</taxon>
        <taxon>Diptera</taxon>
        <taxon>Brachycera</taxon>
        <taxon>Stratiomyomorpha</taxon>
        <taxon>Stratiomyidae</taxon>
        <taxon>Hermetiinae</taxon>
        <taxon>Hermetia</taxon>
    </lineage>
</organism>
<evidence type="ECO:0000313" key="2">
    <source>
        <dbReference type="EMBL" id="CAD7081426.1"/>
    </source>
</evidence>
<evidence type="ECO:0000313" key="3">
    <source>
        <dbReference type="Proteomes" id="UP000594454"/>
    </source>
</evidence>
<proteinExistence type="predicted"/>
<keyword evidence="1" id="KW-0472">Membrane</keyword>
<feature type="transmembrane region" description="Helical" evidence="1">
    <location>
        <begin position="60"/>
        <end position="80"/>
    </location>
</feature>
<keyword evidence="1" id="KW-0812">Transmembrane</keyword>
<gene>
    <name evidence="2" type="ORF">HERILL_LOCUS4532</name>
</gene>
<reference evidence="2 3" key="1">
    <citation type="submission" date="2020-11" db="EMBL/GenBank/DDBJ databases">
        <authorList>
            <person name="Wallbank WR R."/>
            <person name="Pardo Diaz C."/>
            <person name="Kozak K."/>
            <person name="Martin S."/>
            <person name="Jiggins C."/>
            <person name="Moest M."/>
            <person name="Warren A I."/>
            <person name="Generalovic N T."/>
            <person name="Byers J.R.P. K."/>
            <person name="Montejo-Kovacevich G."/>
            <person name="Yen C E."/>
        </authorList>
    </citation>
    <scope>NUCLEOTIDE SEQUENCE [LARGE SCALE GENOMIC DNA]</scope>
</reference>
<keyword evidence="3" id="KW-1185">Reference proteome</keyword>
<evidence type="ECO:0000256" key="1">
    <source>
        <dbReference type="SAM" id="Phobius"/>
    </source>
</evidence>
<protein>
    <submittedName>
        <fullName evidence="2">Uncharacterized protein</fullName>
    </submittedName>
</protein>
<accession>A0A7R8YQ36</accession>
<name>A0A7R8YQ36_HERIL</name>